<dbReference type="PANTHER" id="PTHR40590">
    <property type="entry name" value="CYTOPLASMIC PROTEIN-RELATED"/>
    <property type="match status" value="1"/>
</dbReference>
<dbReference type="eggNOG" id="COG3735">
    <property type="taxonomic scope" value="Bacteria"/>
</dbReference>
<dbReference type="PANTHER" id="PTHR40590:SF1">
    <property type="entry name" value="CYTOPLASMIC PROTEIN"/>
    <property type="match status" value="1"/>
</dbReference>
<keyword evidence="1" id="KW-0472">Membrane</keyword>
<proteinExistence type="predicted"/>
<protein>
    <submittedName>
        <fullName evidence="2">GumN family protein</fullName>
    </submittedName>
</protein>
<dbReference type="HOGENOM" id="CLU_043503_0_0_9"/>
<dbReference type="InterPro" id="IPR047111">
    <property type="entry name" value="YbaP-like"/>
</dbReference>
<dbReference type="RefSeq" id="WP_013655149.1">
    <property type="nucleotide sequence ID" value="NC_015275.1"/>
</dbReference>
<dbReference type="AlphaFoldDB" id="F2JGF3"/>
<dbReference type="KEGG" id="cle:Clole_0088"/>
<evidence type="ECO:0000313" key="3">
    <source>
        <dbReference type="Proteomes" id="UP000008467"/>
    </source>
</evidence>
<gene>
    <name evidence="2" type="ordered locus">Clole_0088</name>
</gene>
<keyword evidence="1" id="KW-1133">Transmembrane helix</keyword>
<feature type="transmembrane region" description="Helical" evidence="1">
    <location>
        <begin position="12"/>
        <end position="29"/>
    </location>
</feature>
<dbReference type="STRING" id="642492.Clole_0088"/>
<dbReference type="EMBL" id="CP002582">
    <property type="protein sequence ID" value="ADZ81848.1"/>
    <property type="molecule type" value="Genomic_DNA"/>
</dbReference>
<sequence>MKTLQLKKKINIWLLCLCIIITTIVPTYANDPQTPQISKWALWTLNEGENYGIFPMEWYYDGFQEQITTEKLQSLLQGVDHKFASLELKVKKDYIKEPIDNPLTRRGVIEALFATLAKYEGIEDSSGVDYFKQQGLLSGTKQGLELDSVCTTQQAVVLAIRFVEHTYKGLDAGAKGFAWQAKKGGNTVYLLGSIHVGTSEMYPLSNTLKEAFSKADTLVVEANILTQNEQMNQFIQMAMYADGTTIKDHVSKETYDKLVKVLTTFKLPIDQMQQFKPWSIANDLNVISTSQTGTIEGAQEAATQGVDMYFLLRGMGEEKRTVELEGLIYQGKLFDNLSAEYQEDYLNAVLDSILNPATEEEISEVDLIAEWQQDWIAGDIEGFKASYAKLMEGDSDELSEMLFGVRDKDMAEKIAKMLEQEGENTYFVVVGAGHFTVEGTVLDQLKEKGYDIKPLYK</sequence>
<organism evidence="2 3">
    <name type="scientific">Cellulosilyticum lentocellum (strain ATCC 49066 / DSM 5427 / NCIMB 11756 / RHM5)</name>
    <name type="common">Clostridium lentocellum</name>
    <dbReference type="NCBI Taxonomy" id="642492"/>
    <lineage>
        <taxon>Bacteria</taxon>
        <taxon>Bacillati</taxon>
        <taxon>Bacillota</taxon>
        <taxon>Clostridia</taxon>
        <taxon>Lachnospirales</taxon>
        <taxon>Cellulosilyticaceae</taxon>
        <taxon>Cellulosilyticum</taxon>
    </lineage>
</organism>
<dbReference type="Proteomes" id="UP000008467">
    <property type="component" value="Chromosome"/>
</dbReference>
<evidence type="ECO:0000256" key="1">
    <source>
        <dbReference type="SAM" id="Phobius"/>
    </source>
</evidence>
<keyword evidence="1" id="KW-0812">Transmembrane</keyword>
<name>F2JGF3_CELLD</name>
<dbReference type="CDD" id="cd14789">
    <property type="entry name" value="Tiki"/>
    <property type="match status" value="1"/>
</dbReference>
<accession>F2JGF3</accession>
<evidence type="ECO:0000313" key="2">
    <source>
        <dbReference type="EMBL" id="ADZ81848.1"/>
    </source>
</evidence>
<dbReference type="Pfam" id="PF01963">
    <property type="entry name" value="TraB_PrgY_gumN"/>
    <property type="match status" value="1"/>
</dbReference>
<dbReference type="InterPro" id="IPR002816">
    <property type="entry name" value="TraB/PrgY/GumN_fam"/>
</dbReference>
<keyword evidence="3" id="KW-1185">Reference proteome</keyword>
<reference evidence="2 3" key="1">
    <citation type="journal article" date="2011" name="J. Bacteriol.">
        <title>Complete genome sequence of the cellulose-degrading bacterium Cellulosilyticum lentocellum.</title>
        <authorList>
            <consortium name="US DOE Joint Genome Institute"/>
            <person name="Miller D.A."/>
            <person name="Suen G."/>
            <person name="Bruce D."/>
            <person name="Copeland A."/>
            <person name="Cheng J.F."/>
            <person name="Detter C."/>
            <person name="Goodwin L.A."/>
            <person name="Han C.S."/>
            <person name="Hauser L.J."/>
            <person name="Land M.L."/>
            <person name="Lapidus A."/>
            <person name="Lucas S."/>
            <person name="Meincke L."/>
            <person name="Pitluck S."/>
            <person name="Tapia R."/>
            <person name="Teshima H."/>
            <person name="Woyke T."/>
            <person name="Fox B.G."/>
            <person name="Angert E.R."/>
            <person name="Currie C.R."/>
        </authorList>
    </citation>
    <scope>NUCLEOTIDE SEQUENCE [LARGE SCALE GENOMIC DNA]</scope>
    <source>
        <strain evidence="3">ATCC 49066 / DSM 5427 / NCIMB 11756 / RHM5</strain>
    </source>
</reference>